<dbReference type="Gene3D" id="1.20.1250.10">
    <property type="match status" value="1"/>
</dbReference>
<evidence type="ECO:0000313" key="6">
    <source>
        <dbReference type="RefSeq" id="XP_018082229.2"/>
    </source>
</evidence>
<keyword evidence="5" id="KW-1185">Reference proteome</keyword>
<dbReference type="GeneID" id="108697094"/>
<dbReference type="GO" id="GO:0005615">
    <property type="term" value="C:extracellular space"/>
    <property type="evidence" value="ECO:0007669"/>
    <property type="project" value="UniProtKB-KW"/>
</dbReference>
<dbReference type="GO" id="GO:0006955">
    <property type="term" value="P:immune response"/>
    <property type="evidence" value="ECO:0007669"/>
    <property type="project" value="InterPro"/>
</dbReference>
<keyword evidence="2" id="KW-0202">Cytokine</keyword>
<evidence type="ECO:0000256" key="3">
    <source>
        <dbReference type="ARBA" id="ARBA00022525"/>
    </source>
</evidence>
<evidence type="ECO:0000256" key="4">
    <source>
        <dbReference type="SAM" id="MobiDB-lite"/>
    </source>
</evidence>
<name>A0A8J0TD67_XENLA</name>
<evidence type="ECO:0000256" key="2">
    <source>
        <dbReference type="ARBA" id="ARBA00022514"/>
    </source>
</evidence>
<dbReference type="Pfam" id="PF01291">
    <property type="entry name" value="LIF_OSM"/>
    <property type="match status" value="1"/>
</dbReference>
<feature type="compositionally biased region" description="Basic residues" evidence="4">
    <location>
        <begin position="212"/>
        <end position="221"/>
    </location>
</feature>
<reference evidence="6" key="1">
    <citation type="submission" date="2025-08" db="UniProtKB">
        <authorList>
            <consortium name="RefSeq"/>
        </authorList>
    </citation>
    <scope>IDENTIFICATION</scope>
    <source>
        <strain evidence="6">J_2021</strain>
        <tissue evidence="6">Erythrocytes</tissue>
    </source>
</reference>
<evidence type="ECO:0000256" key="1">
    <source>
        <dbReference type="ARBA" id="ARBA00004613"/>
    </source>
</evidence>
<organism evidence="5 6">
    <name type="scientific">Xenopus laevis</name>
    <name type="common">African clawed frog</name>
    <dbReference type="NCBI Taxonomy" id="8355"/>
    <lineage>
        <taxon>Eukaryota</taxon>
        <taxon>Metazoa</taxon>
        <taxon>Chordata</taxon>
        <taxon>Craniata</taxon>
        <taxon>Vertebrata</taxon>
        <taxon>Euteleostomi</taxon>
        <taxon>Amphibia</taxon>
        <taxon>Batrachia</taxon>
        <taxon>Anura</taxon>
        <taxon>Pipoidea</taxon>
        <taxon>Pipidae</taxon>
        <taxon>Xenopodinae</taxon>
        <taxon>Xenopus</taxon>
        <taxon>Xenopus</taxon>
    </lineage>
</organism>
<dbReference type="KEGG" id="xla:108697094"/>
<dbReference type="InterPro" id="IPR009079">
    <property type="entry name" value="4_helix_cytokine-like_core"/>
</dbReference>
<dbReference type="Proteomes" id="UP000186698">
    <property type="component" value="Chromosome 1L"/>
</dbReference>
<dbReference type="AlphaFoldDB" id="A0A8J0TD67"/>
<keyword evidence="3" id="KW-0964">Secreted</keyword>
<gene>
    <name evidence="6" type="primary">LOC108697094</name>
</gene>
<accession>A0A8J0TD67</accession>
<protein>
    <submittedName>
        <fullName evidence="6">Uncharacterized protein LOC108697094</fullName>
    </submittedName>
</protein>
<feature type="region of interest" description="Disordered" evidence="4">
    <location>
        <begin position="201"/>
        <end position="221"/>
    </location>
</feature>
<dbReference type="SMR" id="A0A8J0TD67"/>
<evidence type="ECO:0000313" key="5">
    <source>
        <dbReference type="Proteomes" id="UP000186698"/>
    </source>
</evidence>
<dbReference type="InterPro" id="IPR001581">
    <property type="entry name" value="Leukemia_IF/oncostatin"/>
</dbReference>
<comment type="subcellular location">
    <subcellularLocation>
        <location evidence="1">Secreted</location>
    </subcellularLocation>
</comment>
<dbReference type="SUPFAM" id="SSF47266">
    <property type="entry name" value="4-helical cytokines"/>
    <property type="match status" value="1"/>
</dbReference>
<dbReference type="GO" id="GO:0005125">
    <property type="term" value="F:cytokine activity"/>
    <property type="evidence" value="ECO:0007669"/>
    <property type="project" value="UniProtKB-KW"/>
</dbReference>
<dbReference type="RefSeq" id="XP_018082229.2">
    <property type="nucleotide sequence ID" value="XM_018226740.2"/>
</dbReference>
<proteinExistence type="predicted"/>
<sequence>MVGSFRNCGLSSGIIFGILIYCSFPGECSLKPLRICKLGVLNQSISQAHIMAFQARDLYNISVYQQEFQGTGFCDKPVNWLSIPNITSFPSSKMLKKITQTLHNFQGAFKVLNKCRVEKAFFSKLHEANKSISALQSNIFSVLCNKRAASNIPISLAIPEADGVFDEKLQCCRVLNMYMNFMGAVESGLQRLREETTRELARLQHNTDSPGRQKKRRKKEN</sequence>